<dbReference type="Gene3D" id="3.30.70.270">
    <property type="match status" value="1"/>
</dbReference>
<name>A0A151SBN7_CAJCA</name>
<evidence type="ECO:0000259" key="1">
    <source>
        <dbReference type="PROSITE" id="PS50878"/>
    </source>
</evidence>
<proteinExistence type="predicted"/>
<dbReference type="Proteomes" id="UP000075243">
    <property type="component" value="Unassembled WGS sequence"/>
</dbReference>
<dbReference type="Gene3D" id="3.10.10.10">
    <property type="entry name" value="HIV Type 1 Reverse Transcriptase, subunit A, domain 1"/>
    <property type="match status" value="1"/>
</dbReference>
<dbReference type="Gramene" id="C.cajan_26583.t">
    <property type="protein sequence ID" value="C.cajan_26583.t.cds1"/>
    <property type="gene ID" value="C.cajan_26583"/>
</dbReference>
<dbReference type="InterPro" id="IPR043502">
    <property type="entry name" value="DNA/RNA_pol_sf"/>
</dbReference>
<evidence type="ECO:0000313" key="3">
    <source>
        <dbReference type="Proteomes" id="UP000075243"/>
    </source>
</evidence>
<accession>A0A151SBN7</accession>
<organism evidence="2 3">
    <name type="scientific">Cajanus cajan</name>
    <name type="common">Pigeon pea</name>
    <name type="synonym">Cajanus indicus</name>
    <dbReference type="NCBI Taxonomy" id="3821"/>
    <lineage>
        <taxon>Eukaryota</taxon>
        <taxon>Viridiplantae</taxon>
        <taxon>Streptophyta</taxon>
        <taxon>Embryophyta</taxon>
        <taxon>Tracheophyta</taxon>
        <taxon>Spermatophyta</taxon>
        <taxon>Magnoliopsida</taxon>
        <taxon>eudicotyledons</taxon>
        <taxon>Gunneridae</taxon>
        <taxon>Pentapetalae</taxon>
        <taxon>rosids</taxon>
        <taxon>fabids</taxon>
        <taxon>Fabales</taxon>
        <taxon>Fabaceae</taxon>
        <taxon>Papilionoideae</taxon>
        <taxon>50 kb inversion clade</taxon>
        <taxon>NPAAA clade</taxon>
        <taxon>indigoferoid/millettioid clade</taxon>
        <taxon>Phaseoleae</taxon>
        <taxon>Cajanus</taxon>
    </lineage>
</organism>
<dbReference type="PANTHER" id="PTHR24559">
    <property type="entry name" value="TRANSPOSON TY3-I GAG-POL POLYPROTEIN"/>
    <property type="match status" value="1"/>
</dbReference>
<protein>
    <submittedName>
        <fullName evidence="2">Transposon Ty3-I Gag-Pol polyprotein</fullName>
    </submittedName>
</protein>
<keyword evidence="3" id="KW-1185">Reference proteome</keyword>
<evidence type="ECO:0000313" key="2">
    <source>
        <dbReference type="EMBL" id="KYP52232.1"/>
    </source>
</evidence>
<dbReference type="EMBL" id="KQ483426">
    <property type="protein sequence ID" value="KYP52232.1"/>
    <property type="molecule type" value="Genomic_DNA"/>
</dbReference>
<dbReference type="SUPFAM" id="SSF56672">
    <property type="entry name" value="DNA/RNA polymerases"/>
    <property type="match status" value="1"/>
</dbReference>
<dbReference type="InterPro" id="IPR000477">
    <property type="entry name" value="RT_dom"/>
</dbReference>
<dbReference type="AlphaFoldDB" id="A0A151SBN7"/>
<dbReference type="InterPro" id="IPR053134">
    <property type="entry name" value="RNA-dir_DNA_polymerase"/>
</dbReference>
<dbReference type="OMA" id="HYKYIVM"/>
<dbReference type="InterPro" id="IPR043128">
    <property type="entry name" value="Rev_trsase/Diguanyl_cyclase"/>
</dbReference>
<feature type="domain" description="Reverse transcriptase" evidence="1">
    <location>
        <begin position="17"/>
        <end position="176"/>
    </location>
</feature>
<dbReference type="CDD" id="cd01647">
    <property type="entry name" value="RT_LTR"/>
    <property type="match status" value="1"/>
</dbReference>
<reference evidence="2" key="1">
    <citation type="journal article" date="2012" name="Nat. Biotechnol.">
        <title>Draft genome sequence of pigeonpea (Cajanus cajan), an orphan legume crop of resource-poor farmers.</title>
        <authorList>
            <person name="Varshney R.K."/>
            <person name="Chen W."/>
            <person name="Li Y."/>
            <person name="Bharti A.K."/>
            <person name="Saxena R.K."/>
            <person name="Schlueter J.A."/>
            <person name="Donoghue M.T."/>
            <person name="Azam S."/>
            <person name="Fan G."/>
            <person name="Whaley A.M."/>
            <person name="Farmer A.D."/>
            <person name="Sheridan J."/>
            <person name="Iwata A."/>
            <person name="Tuteja R."/>
            <person name="Penmetsa R.V."/>
            <person name="Wu W."/>
            <person name="Upadhyaya H.D."/>
            <person name="Yang S.P."/>
            <person name="Shah T."/>
            <person name="Saxena K.B."/>
            <person name="Michael T."/>
            <person name="McCombie W.R."/>
            <person name="Yang B."/>
            <person name="Zhang G."/>
            <person name="Yang H."/>
            <person name="Wang J."/>
            <person name="Spillane C."/>
            <person name="Cook D.R."/>
            <person name="May G.D."/>
            <person name="Xu X."/>
            <person name="Jackson S.A."/>
        </authorList>
    </citation>
    <scope>NUCLEOTIDE SEQUENCE [LARGE SCALE GENOMIC DNA]</scope>
</reference>
<dbReference type="PROSITE" id="PS50878">
    <property type="entry name" value="RT_POL"/>
    <property type="match status" value="1"/>
</dbReference>
<gene>
    <name evidence="2" type="ORF">KK1_025836</name>
</gene>
<dbReference type="Pfam" id="PF00078">
    <property type="entry name" value="RVT_1"/>
    <property type="match status" value="1"/>
</dbReference>
<dbReference type="PANTHER" id="PTHR24559:SF447">
    <property type="entry name" value="RNA-DIRECTED DNA POLYMERASE HOMOLOG"/>
    <property type="match status" value="1"/>
</dbReference>
<sequence>MAPAELVELKGQLEDLLEKQLVRPSVSPWGAPVLLVKKKDGGSRLCVDYRQLNKLTIKNKYPLPRIDDLMDQLRGASVFSKIDLRSGYHQIRVKEGDIPKNAFRTRYGHYKYIVMPFGVTNAPAVFMDYMNKIFRPFLDKFVVVFIDDILIYSRTPKEHGEHLRTVLEINYERALH</sequence>